<dbReference type="GO" id="GO:0005737">
    <property type="term" value="C:cytoplasm"/>
    <property type="evidence" value="ECO:0007669"/>
    <property type="project" value="UniProtKB-SubCell"/>
</dbReference>
<evidence type="ECO:0000256" key="3">
    <source>
        <dbReference type="ARBA" id="ARBA00023018"/>
    </source>
</evidence>
<dbReference type="OrthoDB" id="9983798at2759"/>
<dbReference type="InParanoid" id="A0A1V9XDR0"/>
<proteinExistence type="inferred from homology"/>
<dbReference type="PROSITE" id="PS50229">
    <property type="entry name" value="WH1"/>
    <property type="match status" value="1"/>
</dbReference>
<feature type="compositionally biased region" description="Polar residues" evidence="8">
    <location>
        <begin position="1"/>
        <end position="15"/>
    </location>
</feature>
<dbReference type="CDD" id="cd01206">
    <property type="entry name" value="EVH1_Homer_Vesl"/>
    <property type="match status" value="1"/>
</dbReference>
<dbReference type="Pfam" id="PF00568">
    <property type="entry name" value="WH1"/>
    <property type="match status" value="1"/>
</dbReference>
<keyword evidence="4 7" id="KW-0175">Coiled coil</keyword>
<dbReference type="AlphaFoldDB" id="A0A1V9XDR0"/>
<comment type="caution">
    <text evidence="10">The sequence shown here is derived from an EMBL/GenBank/DDBJ whole genome shotgun (WGS) entry which is preliminary data.</text>
</comment>
<keyword evidence="2" id="KW-0963">Cytoplasm</keyword>
<dbReference type="InterPro" id="IPR000697">
    <property type="entry name" value="WH1/EVH1_dom"/>
</dbReference>
<evidence type="ECO:0000259" key="9">
    <source>
        <dbReference type="PROSITE" id="PS50229"/>
    </source>
</evidence>
<dbReference type="PANTHER" id="PTHR10918">
    <property type="entry name" value="HOMER"/>
    <property type="match status" value="1"/>
</dbReference>
<gene>
    <name evidence="10" type="ORF">BIW11_10886</name>
</gene>
<keyword evidence="3" id="KW-0770">Synapse</keyword>
<organism evidence="10 11">
    <name type="scientific">Tropilaelaps mercedesae</name>
    <dbReference type="NCBI Taxonomy" id="418985"/>
    <lineage>
        <taxon>Eukaryota</taxon>
        <taxon>Metazoa</taxon>
        <taxon>Ecdysozoa</taxon>
        <taxon>Arthropoda</taxon>
        <taxon>Chelicerata</taxon>
        <taxon>Arachnida</taxon>
        <taxon>Acari</taxon>
        <taxon>Parasitiformes</taxon>
        <taxon>Mesostigmata</taxon>
        <taxon>Gamasina</taxon>
        <taxon>Dermanyssoidea</taxon>
        <taxon>Laelapidae</taxon>
        <taxon>Tropilaelaps</taxon>
    </lineage>
</organism>
<feature type="domain" description="WH1" evidence="9">
    <location>
        <begin position="148"/>
        <end position="260"/>
    </location>
</feature>
<dbReference type="Proteomes" id="UP000192247">
    <property type="component" value="Unassembled WGS sequence"/>
</dbReference>
<evidence type="ECO:0000256" key="7">
    <source>
        <dbReference type="SAM" id="Coils"/>
    </source>
</evidence>
<feature type="region of interest" description="Disordered" evidence="8">
    <location>
        <begin position="259"/>
        <end position="339"/>
    </location>
</feature>
<feature type="coiled-coil region" evidence="7">
    <location>
        <begin position="445"/>
        <end position="554"/>
    </location>
</feature>
<keyword evidence="11" id="KW-1185">Reference proteome</keyword>
<evidence type="ECO:0000256" key="6">
    <source>
        <dbReference type="ARBA" id="ARBA00034105"/>
    </source>
</evidence>
<name>A0A1V9XDR0_9ACAR</name>
<dbReference type="InterPro" id="IPR011993">
    <property type="entry name" value="PH-like_dom_sf"/>
</dbReference>
<accession>A0A1V9XDR0</accession>
<feature type="compositionally biased region" description="Polar residues" evidence="8">
    <location>
        <begin position="285"/>
        <end position="296"/>
    </location>
</feature>
<comment type="subcellular location">
    <subcellularLocation>
        <location evidence="1">Cytoplasm</location>
    </subcellularLocation>
    <subcellularLocation>
        <location evidence="6">Postsynaptic density</location>
    </subcellularLocation>
</comment>
<evidence type="ECO:0000256" key="2">
    <source>
        <dbReference type="ARBA" id="ARBA00022490"/>
    </source>
</evidence>
<reference evidence="10 11" key="1">
    <citation type="journal article" date="2017" name="Gigascience">
        <title>Draft genome of the honey bee ectoparasitic mite, Tropilaelaps mercedesae, is shaped by the parasitic life history.</title>
        <authorList>
            <person name="Dong X."/>
            <person name="Armstrong S.D."/>
            <person name="Xia D."/>
            <person name="Makepeace B.L."/>
            <person name="Darby A.C."/>
            <person name="Kadowaki T."/>
        </authorList>
    </citation>
    <scope>NUCLEOTIDE SEQUENCE [LARGE SCALE GENOMIC DNA]</scope>
    <source>
        <strain evidence="10">Wuxi-XJTLU</strain>
    </source>
</reference>
<sequence length="578" mass="63040">MTSLQRNANQMTSRPASWGPRSTDPELVSRRHRTPSPAAGRGNDTLKGQHVLLRAVNPSEDRKLRERLRITTISPTFPVLAKDDGAKSPKRTHTPKNRWASQAQLWRLETKDFVRDSDMDSFGSLSDEEAASQPQISELIHLSAVNFSAVSREQPMFSTKAHVFHIDPKTKRSWIPASSHAVAVSFFFDASRNLYRIISVEGAKAVINSTITPSMTFTKTSQKFGQWSDIRANTVYGLGFQTEPDLNQFIEKFQEVKEKTRVGQPPVQKGALNGGAPGNGGSPSSTLARGGQSNVQGHPGHPTSETLVASLDAGGPAEDSPRHKPGQGGQGGQPSNQLPQSTVEAQLRYENDRLKLALAQSSANAKKWEVELQTLKNNNARLTGALQESTANVEEWKRQLHALKGEAVVLEKGGSPWYVRNEDENTKMRCRVLEIEASHGNQEALTELGSELAALRQRNDALDAELRQKDKEIETLQTAVQTGSGHQQSERQKVLLAENESLRASVARLQEQLDAQLRTSSTLTPSLSSRRPALEKLSARLESRISDLRDLQAELAALVLAPPAPPQAAGGGSAAGSS</sequence>
<evidence type="ECO:0000256" key="1">
    <source>
        <dbReference type="ARBA" id="ARBA00004496"/>
    </source>
</evidence>
<dbReference type="InterPro" id="IPR045027">
    <property type="entry name" value="Homer"/>
</dbReference>
<dbReference type="InterPro" id="IPR044100">
    <property type="entry name" value="Homer_EVH1"/>
</dbReference>
<feature type="compositionally biased region" description="Gly residues" evidence="8">
    <location>
        <begin position="272"/>
        <end position="281"/>
    </location>
</feature>
<dbReference type="FunFam" id="2.30.29.30:FF:000014">
    <property type="entry name" value="Homer homolog 1 (Drosophila)"/>
    <property type="match status" value="1"/>
</dbReference>
<evidence type="ECO:0000313" key="10">
    <source>
        <dbReference type="EMBL" id="OQR71629.1"/>
    </source>
</evidence>
<evidence type="ECO:0000256" key="4">
    <source>
        <dbReference type="ARBA" id="ARBA00023054"/>
    </source>
</evidence>
<protein>
    <submittedName>
        <fullName evidence="10">Homer protein2-like</fullName>
    </submittedName>
</protein>
<evidence type="ECO:0000313" key="11">
    <source>
        <dbReference type="Proteomes" id="UP000192247"/>
    </source>
</evidence>
<dbReference type="GO" id="GO:0007216">
    <property type="term" value="P:G protein-coupled glutamate receptor signaling pathway"/>
    <property type="evidence" value="ECO:0007669"/>
    <property type="project" value="InterPro"/>
</dbReference>
<feature type="coiled-coil region" evidence="7">
    <location>
        <begin position="351"/>
        <end position="406"/>
    </location>
</feature>
<dbReference type="SMART" id="SM00461">
    <property type="entry name" value="WH1"/>
    <property type="match status" value="1"/>
</dbReference>
<dbReference type="EMBL" id="MNPL01013995">
    <property type="protein sequence ID" value="OQR71629.1"/>
    <property type="molecule type" value="Genomic_DNA"/>
</dbReference>
<dbReference type="SUPFAM" id="SSF50729">
    <property type="entry name" value="PH domain-like"/>
    <property type="match status" value="1"/>
</dbReference>
<dbReference type="GO" id="GO:0035256">
    <property type="term" value="F:G protein-coupled glutamate receptor binding"/>
    <property type="evidence" value="ECO:0007669"/>
    <property type="project" value="InterPro"/>
</dbReference>
<dbReference type="GO" id="GO:0014069">
    <property type="term" value="C:postsynaptic density"/>
    <property type="evidence" value="ECO:0007669"/>
    <property type="project" value="UniProtKB-SubCell"/>
</dbReference>
<evidence type="ECO:0000256" key="8">
    <source>
        <dbReference type="SAM" id="MobiDB-lite"/>
    </source>
</evidence>
<comment type="similarity">
    <text evidence="5">Belongs to the Homer family.</text>
</comment>
<feature type="region of interest" description="Disordered" evidence="8">
    <location>
        <begin position="1"/>
        <end position="50"/>
    </location>
</feature>
<dbReference type="Gene3D" id="2.30.29.30">
    <property type="entry name" value="Pleckstrin-homology domain (PH domain)/Phosphotyrosine-binding domain (PTB)"/>
    <property type="match status" value="1"/>
</dbReference>
<evidence type="ECO:0000256" key="5">
    <source>
        <dbReference type="ARBA" id="ARBA00023606"/>
    </source>
</evidence>